<dbReference type="PANTHER" id="PTHR10000:SF8">
    <property type="entry name" value="HAD SUPERFAMILY HYDROLASE-LIKE, TYPE 3"/>
    <property type="match status" value="1"/>
</dbReference>
<protein>
    <submittedName>
        <fullName evidence="1">Putative phosphatase MPN_427</fullName>
        <ecNumber evidence="1">3.1.3.-</ecNumber>
    </submittedName>
</protein>
<dbReference type="NCBIfam" id="TIGR01484">
    <property type="entry name" value="HAD-SF-IIB"/>
    <property type="match status" value="1"/>
</dbReference>
<evidence type="ECO:0000313" key="1">
    <source>
        <dbReference type="EMBL" id="SEH05430.1"/>
    </source>
</evidence>
<keyword evidence="1" id="KW-0378">Hydrolase</keyword>
<gene>
    <name evidence="1" type="ORF">MBHS_01283</name>
</gene>
<dbReference type="SUPFAM" id="SSF56784">
    <property type="entry name" value="HAD-like"/>
    <property type="match status" value="1"/>
</dbReference>
<dbReference type="EC" id="3.1.3.-" evidence="1"/>
<sequence length="275" mass="30921">MAKSTTDIVFTDLDGTLLNSQSECSSKDYETLVSLKSKNIIRVAATGRSLYSAHKVLSPEFPIDYLIFSSGAGIMDWQHKKILLSRKLISEQVISISNTLKENNVDFMLHYPIPENHHFVYYSTGKENADFERRIEIYKAFAEPMFLSVETFGAACQFIAIIPNDVDLYNRIAQQFPDVKVIRATSPLDHKSIWIEIFPTTVSKGLAAKWLCEYLQIGSLTSLSLGNDYNDIDMLNFTASSFVVENAPEDLKNKYPVCGHHNKSGFSEVIGKIGE</sequence>
<accession>A0A1H6F5L9</accession>
<dbReference type="Gene3D" id="3.30.1240.10">
    <property type="match status" value="1"/>
</dbReference>
<dbReference type="Pfam" id="PF08282">
    <property type="entry name" value="Hydrolase_3"/>
    <property type="match status" value="1"/>
</dbReference>
<dbReference type="InterPro" id="IPR006379">
    <property type="entry name" value="HAD-SF_hydro_IIB"/>
</dbReference>
<dbReference type="Proteomes" id="UP000236724">
    <property type="component" value="Unassembled WGS sequence"/>
</dbReference>
<evidence type="ECO:0000313" key="2">
    <source>
        <dbReference type="Proteomes" id="UP000236724"/>
    </source>
</evidence>
<dbReference type="PANTHER" id="PTHR10000">
    <property type="entry name" value="PHOSPHOSERINE PHOSPHATASE"/>
    <property type="match status" value="1"/>
</dbReference>
<dbReference type="OrthoDB" id="5498330at2"/>
<proteinExistence type="predicted"/>
<dbReference type="GO" id="GO:0000287">
    <property type="term" value="F:magnesium ion binding"/>
    <property type="evidence" value="ECO:0007669"/>
    <property type="project" value="UniProtKB-ARBA"/>
</dbReference>
<dbReference type="EMBL" id="FMSV02000248">
    <property type="protein sequence ID" value="SEH05430.1"/>
    <property type="molecule type" value="Genomic_DNA"/>
</dbReference>
<dbReference type="InterPro" id="IPR023214">
    <property type="entry name" value="HAD_sf"/>
</dbReference>
<dbReference type="RefSeq" id="WP_103919361.1">
    <property type="nucleotide sequence ID" value="NZ_FMSV02000248.1"/>
</dbReference>
<organism evidence="1 2">
    <name type="scientific">Candidatus Venteria ishoeyi</name>
    <dbReference type="NCBI Taxonomy" id="1899563"/>
    <lineage>
        <taxon>Bacteria</taxon>
        <taxon>Pseudomonadati</taxon>
        <taxon>Pseudomonadota</taxon>
        <taxon>Gammaproteobacteria</taxon>
        <taxon>Thiotrichales</taxon>
        <taxon>Thiotrichaceae</taxon>
        <taxon>Venteria</taxon>
    </lineage>
</organism>
<dbReference type="GO" id="GO:0016791">
    <property type="term" value="F:phosphatase activity"/>
    <property type="evidence" value="ECO:0007669"/>
    <property type="project" value="TreeGrafter"/>
</dbReference>
<keyword evidence="2" id="KW-1185">Reference proteome</keyword>
<dbReference type="InterPro" id="IPR036412">
    <property type="entry name" value="HAD-like_sf"/>
</dbReference>
<reference evidence="1 2" key="1">
    <citation type="submission" date="2016-10" db="EMBL/GenBank/DDBJ databases">
        <authorList>
            <person name="de Groot N.N."/>
        </authorList>
    </citation>
    <scope>NUCLEOTIDE SEQUENCE [LARGE SCALE GENOMIC DNA]</scope>
    <source>
        <strain evidence="1">MBHS1</strain>
    </source>
</reference>
<name>A0A1H6F5L9_9GAMM</name>
<dbReference type="PROSITE" id="PS01228">
    <property type="entry name" value="COF_1"/>
    <property type="match status" value="1"/>
</dbReference>
<dbReference type="Gene3D" id="3.40.50.1000">
    <property type="entry name" value="HAD superfamily/HAD-like"/>
    <property type="match status" value="1"/>
</dbReference>
<dbReference type="GO" id="GO:0005829">
    <property type="term" value="C:cytosol"/>
    <property type="evidence" value="ECO:0007669"/>
    <property type="project" value="TreeGrafter"/>
</dbReference>
<dbReference type="AlphaFoldDB" id="A0A1H6F5L9"/>